<dbReference type="InterPro" id="IPR002884">
    <property type="entry name" value="P_dom"/>
</dbReference>
<accession>A0A1M4W1W0</accession>
<gene>
    <name evidence="11" type="ORF">SAMN05444377_101137</name>
</gene>
<dbReference type="PANTHER" id="PTHR43399">
    <property type="entry name" value="SUBTILISIN-RELATED"/>
    <property type="match status" value="1"/>
</dbReference>
<evidence type="ECO:0000256" key="6">
    <source>
        <dbReference type="PROSITE-ProRule" id="PRU01240"/>
    </source>
</evidence>
<evidence type="ECO:0000256" key="1">
    <source>
        <dbReference type="ARBA" id="ARBA00011073"/>
    </source>
</evidence>
<dbReference type="InterPro" id="IPR036116">
    <property type="entry name" value="FN3_sf"/>
</dbReference>
<keyword evidence="4 6" id="KW-0378">Hydrolase</keyword>
<keyword evidence="2 6" id="KW-0645">Protease</keyword>
<dbReference type="InterPro" id="IPR000209">
    <property type="entry name" value="Peptidase_S8/S53_dom"/>
</dbReference>
<dbReference type="Gene3D" id="2.60.40.10">
    <property type="entry name" value="Immunoglobulins"/>
    <property type="match status" value="1"/>
</dbReference>
<evidence type="ECO:0000313" key="11">
    <source>
        <dbReference type="EMBL" id="SHE75196.1"/>
    </source>
</evidence>
<organism evidence="11 12">
    <name type="scientific">Flavobacterium fontis</name>
    <dbReference type="NCBI Taxonomy" id="1124188"/>
    <lineage>
        <taxon>Bacteria</taxon>
        <taxon>Pseudomonadati</taxon>
        <taxon>Bacteroidota</taxon>
        <taxon>Flavobacteriia</taxon>
        <taxon>Flavobacteriales</taxon>
        <taxon>Flavobacteriaceae</taxon>
        <taxon>Flavobacterium</taxon>
    </lineage>
</organism>
<dbReference type="SUPFAM" id="SSF49785">
    <property type="entry name" value="Galactose-binding domain-like"/>
    <property type="match status" value="2"/>
</dbReference>
<dbReference type="SUPFAM" id="SSF49265">
    <property type="entry name" value="Fibronectin type III"/>
    <property type="match status" value="1"/>
</dbReference>
<dbReference type="InterPro" id="IPR023828">
    <property type="entry name" value="Peptidase_S8_Ser-AS"/>
</dbReference>
<dbReference type="SUPFAM" id="SSF52743">
    <property type="entry name" value="Subtilisin-like"/>
    <property type="match status" value="1"/>
</dbReference>
<dbReference type="AlphaFoldDB" id="A0A1M4W1W0"/>
<evidence type="ECO:0000256" key="4">
    <source>
        <dbReference type="ARBA" id="ARBA00022801"/>
    </source>
</evidence>
<feature type="active site" description="Charge relay system" evidence="6">
    <location>
        <position position="349"/>
    </location>
</feature>
<evidence type="ECO:0000259" key="9">
    <source>
        <dbReference type="PROSITE" id="PS50853"/>
    </source>
</evidence>
<dbReference type="InterPro" id="IPR036852">
    <property type="entry name" value="Peptidase_S8/S53_dom_sf"/>
</dbReference>
<sequence length="980" mass="104024">MLLAMKKTFIALVVLLGGLNVYGQTPQDVAAITATYNMDKLKERQEYYRRLQASEKEKAITVAKINGWPLTIEGPNGSFSELMKLTPDGYPMYFSTDNVAAARATRANFLHTGGAMGLNLNGETMVARVWDGGGVRTTHNAFGNRVTVVDDPAGSTILHATHVTGTMVASANPASVKGMAPAATARTFNWTDDISEAISEIQLGMLVSNHSYGVPISSGGNAIPGWIVGAYITDSFAWDEVAYNAPYYLQVASAGNEGTSNANSDPLFFGFDKLTTNKTCKNNLVVANCEDVTVNATTGAAGTITINSSSSQGPTDDFRIKPDITGNGSGLTSTSNASNGAVSTLSGTSMASPNVAGTLLLLQQHYKNLYNTFMRASTLKGLACHTADDAGNVGPDAVFGWGLLNAKRAVETLNGNGLTAWVSEENLNQGQTFSMTVNASGTTPLVASITWTDLPGNMNTSTTPNEFIKALVNDLDIRITRNETTFFPWKLTPNPNNPAVRTGDNDVDNVELVRIDTPAAGQYTITISHKGTLVTGSQKYSLIITGLSSTFALNSTSGDQLLCANENATYTFNYTQSGGGTTSFSASGLPAGASASFNPPSRNTSGTVTMTVTGLANVTPGEYFVGITGNNGTETETRFKTLRIFNASLQPLTLNSPSNGQTGLSTSAVLRWNANSNAETYTVQASTDSSFSTLAVNETTTLNRFTVTGLQQSTRYFWRIIPSNRCGTGVAATATVFSFDTGVISCDQSFEATDYSNAFIDSVANSSASVPLTITGGYTIGDINVNVNITHTYIQDMTLTLQGPASIGSPSIVLMREACGDNDNMDCTYDDDGNDPVCSGNPSLTGLVAPFDSLSALNSLPADGEWVLNISDPWNGDGGTVNNFSIDLCRVSPALSTPEVSLAQVRVFPNPTNDLINVLIPNSVERTQVRLYDLQGREVGQKETHDELARLNVQHLSEGVYLVRIENSLGTISQRVVIKR</sequence>
<feature type="chain" id="PRO_5012115454" evidence="8">
    <location>
        <begin position="24"/>
        <end position="980"/>
    </location>
</feature>
<dbReference type="PROSITE" id="PS50853">
    <property type="entry name" value="FN3"/>
    <property type="match status" value="1"/>
</dbReference>
<feature type="active site" description="Charge relay system" evidence="6">
    <location>
        <position position="159"/>
    </location>
</feature>
<evidence type="ECO:0000256" key="2">
    <source>
        <dbReference type="ARBA" id="ARBA00022670"/>
    </source>
</evidence>
<keyword evidence="12" id="KW-1185">Reference proteome</keyword>
<dbReference type="EMBL" id="FQVQ01000001">
    <property type="protein sequence ID" value="SHE75196.1"/>
    <property type="molecule type" value="Genomic_DNA"/>
</dbReference>
<dbReference type="Gene3D" id="3.40.50.200">
    <property type="entry name" value="Peptidase S8/S53 domain"/>
    <property type="match status" value="1"/>
</dbReference>
<dbReference type="NCBIfam" id="TIGR04183">
    <property type="entry name" value="Por_Secre_tail"/>
    <property type="match status" value="1"/>
</dbReference>
<reference evidence="11 12" key="1">
    <citation type="submission" date="2016-11" db="EMBL/GenBank/DDBJ databases">
        <authorList>
            <person name="Jaros S."/>
            <person name="Januszkiewicz K."/>
            <person name="Wedrychowicz H."/>
        </authorList>
    </citation>
    <scope>NUCLEOTIDE SEQUENCE [LARGE SCALE GENOMIC DNA]</scope>
    <source>
        <strain evidence="11 12">DSM 25660</strain>
    </source>
</reference>
<dbReference type="STRING" id="1124188.SAMN05444377_101137"/>
<dbReference type="InterPro" id="IPR034058">
    <property type="entry name" value="TagA/B/C/D_pept_dom"/>
</dbReference>
<evidence type="ECO:0000313" key="12">
    <source>
        <dbReference type="Proteomes" id="UP000184147"/>
    </source>
</evidence>
<keyword evidence="3 8" id="KW-0732">Signal</keyword>
<dbReference type="GO" id="GO:0006508">
    <property type="term" value="P:proteolysis"/>
    <property type="evidence" value="ECO:0007669"/>
    <property type="project" value="UniProtKB-KW"/>
</dbReference>
<dbReference type="CDD" id="cd00063">
    <property type="entry name" value="FN3"/>
    <property type="match status" value="1"/>
</dbReference>
<feature type="domain" description="Fibronectin type-III" evidence="9">
    <location>
        <begin position="650"/>
        <end position="744"/>
    </location>
</feature>
<dbReference type="InterPro" id="IPR051048">
    <property type="entry name" value="Peptidase_S8/S53_subtilisin"/>
</dbReference>
<dbReference type="PANTHER" id="PTHR43399:SF4">
    <property type="entry name" value="CELL WALL-ASSOCIATED PROTEASE"/>
    <property type="match status" value="1"/>
</dbReference>
<dbReference type="PROSITE" id="PS00138">
    <property type="entry name" value="SUBTILASE_SER"/>
    <property type="match status" value="1"/>
</dbReference>
<comment type="similarity">
    <text evidence="1 6">Belongs to the peptidase S8 family.</text>
</comment>
<evidence type="ECO:0000256" key="3">
    <source>
        <dbReference type="ARBA" id="ARBA00022729"/>
    </source>
</evidence>
<dbReference type="Proteomes" id="UP000184147">
    <property type="component" value="Unassembled WGS sequence"/>
</dbReference>
<dbReference type="Pfam" id="PF00082">
    <property type="entry name" value="Peptidase_S8"/>
    <property type="match status" value="1"/>
</dbReference>
<dbReference type="InterPro" id="IPR003961">
    <property type="entry name" value="FN3_dom"/>
</dbReference>
<dbReference type="Gene3D" id="2.60.120.380">
    <property type="match status" value="1"/>
</dbReference>
<dbReference type="InterPro" id="IPR008979">
    <property type="entry name" value="Galactose-bd-like_sf"/>
</dbReference>
<dbReference type="InterPro" id="IPR026444">
    <property type="entry name" value="Secre_tail"/>
</dbReference>
<name>A0A1M4W1W0_9FLAO</name>
<protein>
    <submittedName>
        <fullName evidence="11">Por secretion system C-terminal sorting domain-containing protein</fullName>
    </submittedName>
</protein>
<evidence type="ECO:0000256" key="8">
    <source>
        <dbReference type="SAM" id="SignalP"/>
    </source>
</evidence>
<evidence type="ECO:0000256" key="5">
    <source>
        <dbReference type="ARBA" id="ARBA00022825"/>
    </source>
</evidence>
<proteinExistence type="inferred from homology"/>
<feature type="signal peptide" evidence="8">
    <location>
        <begin position="1"/>
        <end position="23"/>
    </location>
</feature>
<feature type="domain" description="P/Homo B" evidence="10">
    <location>
        <begin position="729"/>
        <end position="894"/>
    </location>
</feature>
<evidence type="ECO:0000256" key="7">
    <source>
        <dbReference type="SAM" id="MobiDB-lite"/>
    </source>
</evidence>
<feature type="compositionally biased region" description="Polar residues" evidence="7">
    <location>
        <begin position="330"/>
        <end position="346"/>
    </location>
</feature>
<dbReference type="CDD" id="cd04842">
    <property type="entry name" value="Peptidases_S8_Kp43_protease"/>
    <property type="match status" value="1"/>
</dbReference>
<feature type="active site" description="Charge relay system" evidence="6">
    <location>
        <position position="131"/>
    </location>
</feature>
<dbReference type="PROSITE" id="PS51829">
    <property type="entry name" value="P_HOMO_B"/>
    <property type="match status" value="1"/>
</dbReference>
<feature type="region of interest" description="Disordered" evidence="7">
    <location>
        <begin position="324"/>
        <end position="346"/>
    </location>
</feature>
<dbReference type="Pfam" id="PF18962">
    <property type="entry name" value="Por_Secre_tail"/>
    <property type="match status" value="1"/>
</dbReference>
<dbReference type="Gene3D" id="2.60.120.260">
    <property type="entry name" value="Galactose-binding domain-like"/>
    <property type="match status" value="1"/>
</dbReference>
<keyword evidence="5 6" id="KW-0720">Serine protease</keyword>
<dbReference type="GO" id="GO:0004252">
    <property type="term" value="F:serine-type endopeptidase activity"/>
    <property type="evidence" value="ECO:0007669"/>
    <property type="project" value="UniProtKB-UniRule"/>
</dbReference>
<evidence type="ECO:0000259" key="10">
    <source>
        <dbReference type="PROSITE" id="PS51829"/>
    </source>
</evidence>
<dbReference type="PROSITE" id="PS51892">
    <property type="entry name" value="SUBTILASE"/>
    <property type="match status" value="1"/>
</dbReference>
<dbReference type="Pfam" id="PF01483">
    <property type="entry name" value="P_proprotein"/>
    <property type="match status" value="1"/>
</dbReference>
<dbReference type="InterPro" id="IPR013783">
    <property type="entry name" value="Ig-like_fold"/>
</dbReference>